<evidence type="ECO:0000313" key="2">
    <source>
        <dbReference type="Proteomes" id="UP000286576"/>
    </source>
</evidence>
<name>A0A418NSQ7_9SPHN</name>
<keyword evidence="2" id="KW-1185">Reference proteome</keyword>
<dbReference type="InterPro" id="IPR021251">
    <property type="entry name" value="DUF2793"/>
</dbReference>
<gene>
    <name evidence="1" type="ORF">D2V07_08180</name>
</gene>
<dbReference type="OrthoDB" id="564699at2"/>
<dbReference type="EMBL" id="QXFL01000003">
    <property type="protein sequence ID" value="RIV86670.1"/>
    <property type="molecule type" value="Genomic_DNA"/>
</dbReference>
<dbReference type="Proteomes" id="UP000286576">
    <property type="component" value="Unassembled WGS sequence"/>
</dbReference>
<comment type="caution">
    <text evidence="1">The sequence shown here is derived from an EMBL/GenBank/DDBJ whole genome shotgun (WGS) entry which is preliminary data.</text>
</comment>
<protein>
    <submittedName>
        <fullName evidence="1">DUF2793 domain-containing protein</fullName>
    </submittedName>
</protein>
<accession>A0A418NSQ7</accession>
<evidence type="ECO:0000313" key="1">
    <source>
        <dbReference type="EMBL" id="RIV86670.1"/>
    </source>
</evidence>
<organism evidence="1 2">
    <name type="scientific">Aurantiacibacter zhengii</name>
    <dbReference type="NCBI Taxonomy" id="2307003"/>
    <lineage>
        <taxon>Bacteria</taxon>
        <taxon>Pseudomonadati</taxon>
        <taxon>Pseudomonadota</taxon>
        <taxon>Alphaproteobacteria</taxon>
        <taxon>Sphingomonadales</taxon>
        <taxon>Erythrobacteraceae</taxon>
        <taxon>Aurantiacibacter</taxon>
    </lineage>
</organism>
<sequence length="152" mass="15998">MTDIFSFASTTPRLGLPNLFTAQAQKEFTVNEAFALIDSLLHAAVEGEADAPPSDPGEGECWLVGIGPSGDWAGHSGRLACRQSGNWLFAAPIEGMTVYDRSTKQLVRFRDGWVRGASVAVPAGGEVIDVEARATLGELVANLISLGILPAS</sequence>
<dbReference type="RefSeq" id="WP_119586486.1">
    <property type="nucleotide sequence ID" value="NZ_CAWODQ010000022.1"/>
</dbReference>
<proteinExistence type="predicted"/>
<dbReference type="Pfam" id="PF10983">
    <property type="entry name" value="DUF2793"/>
    <property type="match status" value="1"/>
</dbReference>
<dbReference type="AlphaFoldDB" id="A0A418NSQ7"/>
<reference evidence="1 2" key="1">
    <citation type="submission" date="2018-08" db="EMBL/GenBank/DDBJ databases">
        <title>Erythrobacter zhengii sp.nov., a bacterium isolated from deep-sea sediment.</title>
        <authorList>
            <person name="Fang C."/>
            <person name="Wu Y.-H."/>
            <person name="Sun C."/>
            <person name="Wang H."/>
            <person name="Cheng H."/>
            <person name="Meng F.-X."/>
            <person name="Wang C.-S."/>
            <person name="Xu X.-W."/>
        </authorList>
    </citation>
    <scope>NUCLEOTIDE SEQUENCE [LARGE SCALE GENOMIC DNA]</scope>
    <source>
        <strain evidence="1 2">V18</strain>
    </source>
</reference>